<evidence type="ECO:0000256" key="1">
    <source>
        <dbReference type="SAM" id="MobiDB-lite"/>
    </source>
</evidence>
<protein>
    <submittedName>
        <fullName evidence="2">Uncharacterized protein</fullName>
    </submittedName>
</protein>
<name>A0A8S1IYF3_9CHLO</name>
<proteinExistence type="predicted"/>
<comment type="caution">
    <text evidence="2">The sequence shown here is derived from an EMBL/GenBank/DDBJ whole genome shotgun (WGS) entry which is preliminary data.</text>
</comment>
<feature type="region of interest" description="Disordered" evidence="1">
    <location>
        <begin position="1"/>
        <end position="23"/>
    </location>
</feature>
<keyword evidence="3" id="KW-1185">Reference proteome</keyword>
<evidence type="ECO:0000313" key="2">
    <source>
        <dbReference type="EMBL" id="CAD7698834.1"/>
    </source>
</evidence>
<dbReference type="EMBL" id="CAJHUC010000890">
    <property type="protein sequence ID" value="CAD7698834.1"/>
    <property type="molecule type" value="Genomic_DNA"/>
</dbReference>
<accession>A0A8S1IYF3</accession>
<dbReference type="AlphaFoldDB" id="A0A8S1IYF3"/>
<sequence length="276" mass="30354">MKAGPSAPGEAQGGQPRGEAPSWLVFKKRGGSVDLALSCSYEERRRADGDGGCIARSSAEPGDALQSPWKKTFIAPNSRKGWLRGESARELSVPPPLASISEPIGGSFTTRHQHGWVHMRMSRLLARWGVDDAPKVPLVPRWSSTRLVPNKEAYFEEDIDDVACCPPSPVGEDSEEGCGSDAHFRDQKLCKRCQREVEKENVRVRLRVDCEGRVHVRLQVMRARGWDSDTFAQMIPQYSSGQGLAAVPTMEKKAGLAGWSCFTQCFSVCAEPQVQV</sequence>
<organism evidence="2 3">
    <name type="scientific">Ostreobium quekettii</name>
    <dbReference type="NCBI Taxonomy" id="121088"/>
    <lineage>
        <taxon>Eukaryota</taxon>
        <taxon>Viridiplantae</taxon>
        <taxon>Chlorophyta</taxon>
        <taxon>core chlorophytes</taxon>
        <taxon>Ulvophyceae</taxon>
        <taxon>TCBD clade</taxon>
        <taxon>Bryopsidales</taxon>
        <taxon>Ostreobineae</taxon>
        <taxon>Ostreobiaceae</taxon>
        <taxon>Ostreobium</taxon>
    </lineage>
</organism>
<dbReference type="Proteomes" id="UP000708148">
    <property type="component" value="Unassembled WGS sequence"/>
</dbReference>
<evidence type="ECO:0000313" key="3">
    <source>
        <dbReference type="Proteomes" id="UP000708148"/>
    </source>
</evidence>
<reference evidence="2" key="1">
    <citation type="submission" date="2020-12" db="EMBL/GenBank/DDBJ databases">
        <authorList>
            <person name="Iha C."/>
        </authorList>
    </citation>
    <scope>NUCLEOTIDE SEQUENCE</scope>
</reference>
<gene>
    <name evidence="2" type="ORF">OSTQU699_LOCUS4193</name>
</gene>